<keyword evidence="1" id="KW-0534">Nitrate assimilation</keyword>
<dbReference type="AlphaFoldDB" id="A0A329LWH9"/>
<dbReference type="EMBL" id="QMEV01000018">
    <property type="protein sequence ID" value="RAV11532.1"/>
    <property type="molecule type" value="Genomic_DNA"/>
</dbReference>
<dbReference type="InterPro" id="IPR003765">
    <property type="entry name" value="NO3_reductase_chaperone_NarJ"/>
</dbReference>
<dbReference type="RefSeq" id="WP_112633027.1">
    <property type="nucleotide sequence ID" value="NZ_QMEV01000018.1"/>
</dbReference>
<protein>
    <submittedName>
        <fullName evidence="3">Nitrate reductase molybdenum cofactor assembly chaperone</fullName>
    </submittedName>
</protein>
<gene>
    <name evidence="3" type="primary">narJ</name>
    <name evidence="3" type="ORF">DQP57_11115</name>
</gene>
<dbReference type="NCBIfam" id="TIGR00684">
    <property type="entry name" value="narJ"/>
    <property type="match status" value="1"/>
</dbReference>
<organism evidence="3 4">
    <name type="scientific">Mycobacterium colombiense</name>
    <dbReference type="NCBI Taxonomy" id="339268"/>
    <lineage>
        <taxon>Bacteria</taxon>
        <taxon>Bacillati</taxon>
        <taxon>Actinomycetota</taxon>
        <taxon>Actinomycetes</taxon>
        <taxon>Mycobacteriales</taxon>
        <taxon>Mycobacteriaceae</taxon>
        <taxon>Mycobacterium</taxon>
        <taxon>Mycobacterium avium complex (MAC)</taxon>
    </lineage>
</organism>
<dbReference type="GO" id="GO:0051082">
    <property type="term" value="F:unfolded protein binding"/>
    <property type="evidence" value="ECO:0007669"/>
    <property type="project" value="InterPro"/>
</dbReference>
<sequence length="222" mass="23875">MKLLSALRERSTTRAMQDRLVWQAASLLLAYPDDGLAGRLDAVEELLGHVSGAPAALLGQTVAALRATEPMTAAMDYVATFDMRRRATMYLTYWTAGDTRNRGREMLAFATAYREAGVQPPGGEAPDHLAVVLEFAATVDPDAGRRLLNQHRVPIDVLRGALADAKSPYEPTVAAVCETLPDATDQEVRRAERLAQAGPPAEAVGLQPFTLTVPPRKGSPSV</sequence>
<dbReference type="GO" id="GO:0051131">
    <property type="term" value="P:chaperone-mediated protein complex assembly"/>
    <property type="evidence" value="ECO:0007669"/>
    <property type="project" value="InterPro"/>
</dbReference>
<comment type="caution">
    <text evidence="3">The sequence shown here is derived from an EMBL/GenBank/DDBJ whole genome shotgun (WGS) entry which is preliminary data.</text>
</comment>
<name>A0A329LWH9_9MYCO</name>
<proteinExistence type="predicted"/>
<dbReference type="Pfam" id="PF02613">
    <property type="entry name" value="Nitrate_red_del"/>
    <property type="match status" value="1"/>
</dbReference>
<reference evidence="3 4" key="1">
    <citation type="submission" date="2018-06" db="EMBL/GenBank/DDBJ databases">
        <title>NTM in soil in Japan.</title>
        <authorList>
            <person name="Ohya K."/>
        </authorList>
    </citation>
    <scope>NUCLEOTIDE SEQUENCE [LARGE SCALE GENOMIC DNA]</scope>
    <source>
        <strain evidence="3 4">GF28</strain>
    </source>
</reference>
<dbReference type="PANTHER" id="PTHR43680">
    <property type="entry name" value="NITRATE REDUCTASE MOLYBDENUM COFACTOR ASSEMBLY CHAPERONE"/>
    <property type="match status" value="1"/>
</dbReference>
<dbReference type="GO" id="GO:0042128">
    <property type="term" value="P:nitrate assimilation"/>
    <property type="evidence" value="ECO:0007669"/>
    <property type="project" value="UniProtKB-KW"/>
</dbReference>
<dbReference type="GO" id="GO:0016530">
    <property type="term" value="F:metallochaperone activity"/>
    <property type="evidence" value="ECO:0007669"/>
    <property type="project" value="TreeGrafter"/>
</dbReference>
<dbReference type="InterPro" id="IPR036411">
    <property type="entry name" value="TorD-like_sf"/>
</dbReference>
<evidence type="ECO:0000313" key="3">
    <source>
        <dbReference type="EMBL" id="RAV11532.1"/>
    </source>
</evidence>
<evidence type="ECO:0000256" key="2">
    <source>
        <dbReference type="SAM" id="MobiDB-lite"/>
    </source>
</evidence>
<accession>A0A329LWH9</accession>
<dbReference type="Proteomes" id="UP000250915">
    <property type="component" value="Unassembled WGS sequence"/>
</dbReference>
<feature type="region of interest" description="Disordered" evidence="2">
    <location>
        <begin position="195"/>
        <end position="222"/>
    </location>
</feature>
<evidence type="ECO:0000256" key="1">
    <source>
        <dbReference type="ARBA" id="ARBA00023063"/>
    </source>
</evidence>
<dbReference type="PANTHER" id="PTHR43680:SF2">
    <property type="entry name" value="NITRATE REDUCTASE MOLYBDENUM COFACTOR ASSEMBLY CHAPERONE NARJ"/>
    <property type="match status" value="1"/>
</dbReference>
<dbReference type="SUPFAM" id="SSF89155">
    <property type="entry name" value="TorD-like"/>
    <property type="match status" value="1"/>
</dbReference>
<dbReference type="Gene3D" id="1.10.3480.10">
    <property type="entry name" value="TorD-like"/>
    <property type="match status" value="1"/>
</dbReference>
<dbReference type="InterPro" id="IPR020945">
    <property type="entry name" value="DMSO/NO3_reduct_chaperone"/>
</dbReference>
<evidence type="ECO:0000313" key="4">
    <source>
        <dbReference type="Proteomes" id="UP000250915"/>
    </source>
</evidence>
<dbReference type="OrthoDB" id="4307003at2"/>